<evidence type="ECO:0000256" key="12">
    <source>
        <dbReference type="ARBA" id="ARBA00023315"/>
    </source>
</evidence>
<comment type="subcellular location">
    <subcellularLocation>
        <location evidence="1">Membrane</location>
    </subcellularLocation>
</comment>
<keyword evidence="6 13" id="KW-0812">Transmembrane</keyword>
<keyword evidence="8" id="KW-0443">Lipid metabolism</keyword>
<dbReference type="SUPFAM" id="SSF69593">
    <property type="entry name" value="Glycerol-3-phosphate (1)-acyltransferase"/>
    <property type="match status" value="1"/>
</dbReference>
<protein>
    <submittedName>
        <fullName evidence="15">Lysophosphatidylcholine acyltransferase 2</fullName>
    </submittedName>
</protein>
<keyword evidence="9 13" id="KW-0472">Membrane</keyword>
<dbReference type="SMART" id="SM00563">
    <property type="entry name" value="PlsC"/>
    <property type="match status" value="1"/>
</dbReference>
<comment type="similarity">
    <text evidence="3">Belongs to the 1-acyl-sn-glycerol-3-phosphate acyltransferase family.</text>
</comment>
<evidence type="ECO:0000256" key="4">
    <source>
        <dbReference type="ARBA" id="ARBA00022516"/>
    </source>
</evidence>
<reference evidence="15 16" key="1">
    <citation type="submission" date="2024-04" db="EMBL/GenBank/DDBJ databases">
        <title>Tritrichomonas musculus Genome.</title>
        <authorList>
            <person name="Alves-Ferreira E."/>
            <person name="Grigg M."/>
            <person name="Lorenzi H."/>
            <person name="Galac M."/>
        </authorList>
    </citation>
    <scope>NUCLEOTIDE SEQUENCE [LARGE SCALE GENOMIC DNA]</scope>
    <source>
        <strain evidence="15 16">EAF2021</strain>
    </source>
</reference>
<keyword evidence="10" id="KW-0594">Phospholipid biosynthesis</keyword>
<dbReference type="CDD" id="cd07991">
    <property type="entry name" value="LPLAT_LPCAT1-like"/>
    <property type="match status" value="1"/>
</dbReference>
<keyword evidence="4" id="KW-0444">Lipid biosynthesis</keyword>
<comment type="pathway">
    <text evidence="2">Lipid metabolism.</text>
</comment>
<evidence type="ECO:0000256" key="9">
    <source>
        <dbReference type="ARBA" id="ARBA00023136"/>
    </source>
</evidence>
<accession>A0ABR2HK01</accession>
<evidence type="ECO:0000256" key="10">
    <source>
        <dbReference type="ARBA" id="ARBA00023209"/>
    </source>
</evidence>
<keyword evidence="7 13" id="KW-1133">Transmembrane helix</keyword>
<keyword evidence="16" id="KW-1185">Reference proteome</keyword>
<dbReference type="GO" id="GO:0016746">
    <property type="term" value="F:acyltransferase activity"/>
    <property type="evidence" value="ECO:0007669"/>
    <property type="project" value="UniProtKB-KW"/>
</dbReference>
<evidence type="ECO:0000256" key="8">
    <source>
        <dbReference type="ARBA" id="ARBA00023098"/>
    </source>
</evidence>
<organism evidence="15 16">
    <name type="scientific">Tritrichomonas musculus</name>
    <dbReference type="NCBI Taxonomy" id="1915356"/>
    <lineage>
        <taxon>Eukaryota</taxon>
        <taxon>Metamonada</taxon>
        <taxon>Parabasalia</taxon>
        <taxon>Tritrichomonadida</taxon>
        <taxon>Tritrichomonadidae</taxon>
        <taxon>Tritrichomonas</taxon>
    </lineage>
</organism>
<gene>
    <name evidence="15" type="ORF">M9Y10_019255</name>
</gene>
<dbReference type="Proteomes" id="UP001470230">
    <property type="component" value="Unassembled WGS sequence"/>
</dbReference>
<evidence type="ECO:0000313" key="15">
    <source>
        <dbReference type="EMBL" id="KAK8848199.1"/>
    </source>
</evidence>
<evidence type="ECO:0000256" key="1">
    <source>
        <dbReference type="ARBA" id="ARBA00004370"/>
    </source>
</evidence>
<dbReference type="PANTHER" id="PTHR23063:SF52">
    <property type="entry name" value="LYSOPHOSPHATIDYLCHOLINE ACYLTRANSFERASE"/>
    <property type="match status" value="1"/>
</dbReference>
<dbReference type="InterPro" id="IPR045252">
    <property type="entry name" value="LPCAT1-like"/>
</dbReference>
<keyword evidence="5" id="KW-0808">Transferase</keyword>
<proteinExistence type="inferred from homology"/>
<evidence type="ECO:0000256" key="6">
    <source>
        <dbReference type="ARBA" id="ARBA00022692"/>
    </source>
</evidence>
<evidence type="ECO:0000256" key="5">
    <source>
        <dbReference type="ARBA" id="ARBA00022679"/>
    </source>
</evidence>
<feature type="transmembrane region" description="Helical" evidence="13">
    <location>
        <begin position="108"/>
        <end position="128"/>
    </location>
</feature>
<dbReference type="Pfam" id="PF01553">
    <property type="entry name" value="Acyltransferase"/>
    <property type="match status" value="1"/>
</dbReference>
<evidence type="ECO:0000256" key="11">
    <source>
        <dbReference type="ARBA" id="ARBA00023264"/>
    </source>
</evidence>
<evidence type="ECO:0000256" key="2">
    <source>
        <dbReference type="ARBA" id="ARBA00005189"/>
    </source>
</evidence>
<sequence>MPLYTPIPVDRPEFHNQTKRIEPTEEEFLSLFDEAKPSTGQKIYRFFTFLLFLFPVKIIFTITAIIYFAVTIRILGFIHPFVVRPPKDNSDRKAEDAYIKRQRIFRTVAFYVTWPGIRLCLLGIGIVWINRTGKLRSDTRTMVMNHQTIADCIVMMSQFPLCILAMKSLSSSSFIQAITRVFEMIFVDRAKADAHISKKIVEVQEDPRHHLPIMIFPEGKITNGNGLLGFRSGAFISDRPIQGVCIRYKMWLTSYNMATVCWLEPSMLTFLYQILAIPFITVNVDVLDPIDFTKGPKLTPKQKAEKVQLQMANFFGCPAYRKTNKSIFKGKYHTN</sequence>
<feature type="domain" description="Phospholipid/glycerol acyltransferase" evidence="14">
    <location>
        <begin position="140"/>
        <end position="249"/>
    </location>
</feature>
<name>A0ABR2HK01_9EUKA</name>
<evidence type="ECO:0000256" key="3">
    <source>
        <dbReference type="ARBA" id="ARBA00008655"/>
    </source>
</evidence>
<comment type="caution">
    <text evidence="15">The sequence shown here is derived from an EMBL/GenBank/DDBJ whole genome shotgun (WGS) entry which is preliminary data.</text>
</comment>
<dbReference type="InterPro" id="IPR002123">
    <property type="entry name" value="Plipid/glycerol_acylTrfase"/>
</dbReference>
<evidence type="ECO:0000259" key="14">
    <source>
        <dbReference type="SMART" id="SM00563"/>
    </source>
</evidence>
<dbReference type="EMBL" id="JAPFFF010000027">
    <property type="protein sequence ID" value="KAK8848199.1"/>
    <property type="molecule type" value="Genomic_DNA"/>
</dbReference>
<evidence type="ECO:0000256" key="13">
    <source>
        <dbReference type="SAM" id="Phobius"/>
    </source>
</evidence>
<feature type="transmembrane region" description="Helical" evidence="13">
    <location>
        <begin position="46"/>
        <end position="70"/>
    </location>
</feature>
<evidence type="ECO:0000313" key="16">
    <source>
        <dbReference type="Proteomes" id="UP001470230"/>
    </source>
</evidence>
<keyword evidence="11" id="KW-1208">Phospholipid metabolism</keyword>
<evidence type="ECO:0000256" key="7">
    <source>
        <dbReference type="ARBA" id="ARBA00022989"/>
    </source>
</evidence>
<keyword evidence="12 15" id="KW-0012">Acyltransferase</keyword>
<dbReference type="PANTHER" id="PTHR23063">
    <property type="entry name" value="PHOSPHOLIPID ACYLTRANSFERASE"/>
    <property type="match status" value="1"/>
</dbReference>